<reference evidence="1" key="1">
    <citation type="journal article" date="2021" name="Proc. Natl. Acad. Sci. U.S.A.">
        <title>A Catalog of Tens of Thousands of Viruses from Human Metagenomes Reveals Hidden Associations with Chronic Diseases.</title>
        <authorList>
            <person name="Tisza M.J."/>
            <person name="Buck C.B."/>
        </authorList>
    </citation>
    <scope>NUCLEOTIDE SEQUENCE</scope>
    <source>
        <strain evidence="1">CtLR131</strain>
    </source>
</reference>
<proteinExistence type="predicted"/>
<dbReference type="EMBL" id="BK014949">
    <property type="protein sequence ID" value="DAD83979.1"/>
    <property type="molecule type" value="Genomic_DNA"/>
</dbReference>
<evidence type="ECO:0000313" key="1">
    <source>
        <dbReference type="EMBL" id="DAD83979.1"/>
    </source>
</evidence>
<name>A0A8S5MPU5_9CAUD</name>
<organism evidence="1">
    <name type="scientific">Siphoviridae sp. ctLR131</name>
    <dbReference type="NCBI Taxonomy" id="2826250"/>
    <lineage>
        <taxon>Viruses</taxon>
        <taxon>Duplodnaviria</taxon>
        <taxon>Heunggongvirae</taxon>
        <taxon>Uroviricota</taxon>
        <taxon>Caudoviricetes</taxon>
    </lineage>
</organism>
<sequence>MDYIEAWEKLNEKKDKQQAVMLHSFKNPYGFRININHPMVTKKWEAFKKKNNIGKYDMTDDLRDEFEKQFMKSRYYQKLVAAEKEKYGPAYDYIYEPFLNKAV</sequence>
<accession>A0A8S5MPU5</accession>
<protein>
    <submittedName>
        <fullName evidence="1">Uncharacterized protein</fullName>
    </submittedName>
</protein>